<dbReference type="VEuPathDB" id="ToxoDB:EPH_0060650"/>
<keyword evidence="3" id="KW-1185">Reference proteome</keyword>
<sequence length="179" mass="18485">MTEPTSEVPTSSSSPAAAAAAAAATAAAVSAAAGSTAAPPESTAAAATDRTAAAGGGTTAAAGAAATAAAATGAAKPAWVSDVLKKDIWESRGQHAARVEYINKVILGMEEEGDLNEDRVRMLSGLFYAIRFLGCTYTSDLEELLCKYDPSLYTIIEKQRQTDNKKKGSTKQQQQQQQQ</sequence>
<protein>
    <recommendedName>
        <fullName evidence="4">XRN2-binding (XTBD) domain-containing protein</fullName>
    </recommendedName>
</protein>
<reference evidence="2" key="2">
    <citation type="submission" date="2013-10" db="EMBL/GenBank/DDBJ databases">
        <authorList>
            <person name="Aslett M."/>
        </authorList>
    </citation>
    <scope>NUCLEOTIDE SEQUENCE [LARGE SCALE GENOMIC DNA]</scope>
    <source>
        <strain evidence="2">Houghton</strain>
    </source>
</reference>
<dbReference type="OrthoDB" id="332938at2759"/>
<evidence type="ECO:0000313" key="3">
    <source>
        <dbReference type="Proteomes" id="UP000018201"/>
    </source>
</evidence>
<name>U6GXV9_9EIME</name>
<proteinExistence type="predicted"/>
<accession>U6GXV9</accession>
<dbReference type="AlphaFoldDB" id="U6GXV9"/>
<evidence type="ECO:0000256" key="1">
    <source>
        <dbReference type="SAM" id="MobiDB-lite"/>
    </source>
</evidence>
<reference evidence="2" key="1">
    <citation type="submission" date="2013-10" db="EMBL/GenBank/DDBJ databases">
        <title>Genomic analysis of the causative agents of coccidiosis in chickens.</title>
        <authorList>
            <person name="Reid A.J."/>
            <person name="Blake D."/>
            <person name="Billington K."/>
            <person name="Browne H."/>
            <person name="Dunn M."/>
            <person name="Hung S."/>
            <person name="Kawahara F."/>
            <person name="Miranda-Saavedra D."/>
            <person name="Mourier T."/>
            <person name="Nagra H."/>
            <person name="Otto T.D."/>
            <person name="Rawlings N."/>
            <person name="Sanchez A."/>
            <person name="Sanders M."/>
            <person name="Subramaniam C."/>
            <person name="Tay Y."/>
            <person name="Dear P."/>
            <person name="Doerig C."/>
            <person name="Gruber A."/>
            <person name="Parkinson J."/>
            <person name="Shirley M."/>
            <person name="Wan K.L."/>
            <person name="Berriman M."/>
            <person name="Tomley F."/>
            <person name="Pain A."/>
        </authorList>
    </citation>
    <scope>NUCLEOTIDE SEQUENCE [LARGE SCALE GENOMIC DNA]</scope>
    <source>
        <strain evidence="2">Houghton</strain>
    </source>
</reference>
<dbReference type="Proteomes" id="UP000018201">
    <property type="component" value="Unassembled WGS sequence"/>
</dbReference>
<feature type="region of interest" description="Disordered" evidence="1">
    <location>
        <begin position="160"/>
        <end position="179"/>
    </location>
</feature>
<evidence type="ECO:0008006" key="4">
    <source>
        <dbReference type="Google" id="ProtNLM"/>
    </source>
</evidence>
<gene>
    <name evidence="2" type="ORF">EPH_0060650</name>
</gene>
<dbReference type="EMBL" id="HG693263">
    <property type="protein sequence ID" value="CDI85005.1"/>
    <property type="molecule type" value="Genomic_DNA"/>
</dbReference>
<organism evidence="2 3">
    <name type="scientific">Eimeria praecox</name>
    <dbReference type="NCBI Taxonomy" id="51316"/>
    <lineage>
        <taxon>Eukaryota</taxon>
        <taxon>Sar</taxon>
        <taxon>Alveolata</taxon>
        <taxon>Apicomplexa</taxon>
        <taxon>Conoidasida</taxon>
        <taxon>Coccidia</taxon>
        <taxon>Eucoccidiorida</taxon>
        <taxon>Eimeriorina</taxon>
        <taxon>Eimeriidae</taxon>
        <taxon>Eimeria</taxon>
    </lineage>
</organism>
<evidence type="ECO:0000313" key="2">
    <source>
        <dbReference type="EMBL" id="CDI85005.1"/>
    </source>
</evidence>
<feature type="region of interest" description="Disordered" evidence="1">
    <location>
        <begin position="30"/>
        <end position="50"/>
    </location>
</feature>